<feature type="transmembrane region" description="Helical" evidence="1">
    <location>
        <begin position="6"/>
        <end position="25"/>
    </location>
</feature>
<evidence type="ECO:0000313" key="3">
    <source>
        <dbReference type="EMBL" id="GAA4442312.1"/>
    </source>
</evidence>
<keyword evidence="4" id="KW-1185">Reference proteome</keyword>
<evidence type="ECO:0000256" key="1">
    <source>
        <dbReference type="SAM" id="Phobius"/>
    </source>
</evidence>
<keyword evidence="1" id="KW-1133">Transmembrane helix</keyword>
<accession>A0ABP8M4U7</accession>
<evidence type="ECO:0000313" key="4">
    <source>
        <dbReference type="Proteomes" id="UP001501508"/>
    </source>
</evidence>
<evidence type="ECO:0000259" key="2">
    <source>
        <dbReference type="Pfam" id="PF12158"/>
    </source>
</evidence>
<protein>
    <recommendedName>
        <fullName evidence="2">DUF3592 domain-containing protein</fullName>
    </recommendedName>
</protein>
<sequence>MSDLIHGILLVLGLVLVVLGGRLFIASRNLLATGTKTYATVIDNVRTQSRDGHGTSVMYAPVFEYEANGQKKTYVPNTRSNPPAYDVGEKVPIVYSSENASHVRIVSFWGIYLGANILFAMGLPMILLGGGYFLFKTFELHNHY</sequence>
<reference evidence="4" key="1">
    <citation type="journal article" date="2019" name="Int. J. Syst. Evol. Microbiol.">
        <title>The Global Catalogue of Microorganisms (GCM) 10K type strain sequencing project: providing services to taxonomists for standard genome sequencing and annotation.</title>
        <authorList>
            <consortium name="The Broad Institute Genomics Platform"/>
            <consortium name="The Broad Institute Genome Sequencing Center for Infectious Disease"/>
            <person name="Wu L."/>
            <person name="Ma J."/>
        </authorList>
    </citation>
    <scope>NUCLEOTIDE SEQUENCE [LARGE SCALE GENOMIC DNA]</scope>
    <source>
        <strain evidence="4">JCM 31920</strain>
    </source>
</reference>
<keyword evidence="1" id="KW-0472">Membrane</keyword>
<dbReference type="Proteomes" id="UP001501508">
    <property type="component" value="Unassembled WGS sequence"/>
</dbReference>
<name>A0ABP8M4U7_9BACT</name>
<proteinExistence type="predicted"/>
<organism evidence="3 4">
    <name type="scientific">Ravibacter arvi</name>
    <dbReference type="NCBI Taxonomy" id="2051041"/>
    <lineage>
        <taxon>Bacteria</taxon>
        <taxon>Pseudomonadati</taxon>
        <taxon>Bacteroidota</taxon>
        <taxon>Cytophagia</taxon>
        <taxon>Cytophagales</taxon>
        <taxon>Spirosomataceae</taxon>
        <taxon>Ravibacter</taxon>
    </lineage>
</organism>
<dbReference type="RefSeq" id="WP_345030411.1">
    <property type="nucleotide sequence ID" value="NZ_BAABEY010000026.1"/>
</dbReference>
<comment type="caution">
    <text evidence="3">The sequence shown here is derived from an EMBL/GenBank/DDBJ whole genome shotgun (WGS) entry which is preliminary data.</text>
</comment>
<gene>
    <name evidence="3" type="ORF">GCM10023091_28890</name>
</gene>
<keyword evidence="1" id="KW-0812">Transmembrane</keyword>
<feature type="domain" description="DUF3592" evidence="2">
    <location>
        <begin position="39"/>
        <end position="108"/>
    </location>
</feature>
<dbReference type="InterPro" id="IPR021994">
    <property type="entry name" value="DUF3592"/>
</dbReference>
<dbReference type="EMBL" id="BAABEY010000026">
    <property type="protein sequence ID" value="GAA4442312.1"/>
    <property type="molecule type" value="Genomic_DNA"/>
</dbReference>
<dbReference type="Pfam" id="PF12158">
    <property type="entry name" value="DUF3592"/>
    <property type="match status" value="1"/>
</dbReference>
<feature type="transmembrane region" description="Helical" evidence="1">
    <location>
        <begin position="111"/>
        <end position="135"/>
    </location>
</feature>